<keyword evidence="2" id="KW-1185">Reference proteome</keyword>
<organism evidence="1 2">
    <name type="scientific">Phytophthora megakarya</name>
    <dbReference type="NCBI Taxonomy" id="4795"/>
    <lineage>
        <taxon>Eukaryota</taxon>
        <taxon>Sar</taxon>
        <taxon>Stramenopiles</taxon>
        <taxon>Oomycota</taxon>
        <taxon>Peronosporomycetes</taxon>
        <taxon>Peronosporales</taxon>
        <taxon>Peronosporaceae</taxon>
        <taxon>Phytophthora</taxon>
    </lineage>
</organism>
<evidence type="ECO:0000313" key="2">
    <source>
        <dbReference type="Proteomes" id="UP000198211"/>
    </source>
</evidence>
<dbReference type="EMBL" id="NBNE01003551">
    <property type="protein sequence ID" value="OWZ07411.1"/>
    <property type="molecule type" value="Genomic_DNA"/>
</dbReference>
<protein>
    <submittedName>
        <fullName evidence="1">Uncharacterized protein</fullName>
    </submittedName>
</protein>
<sequence>MPCRPNGKGGDGRHTGNGRAVAVISGKTAAVSTLCTGCPCGTSLTSLAAYAWCTTAVAKIAVNTASNKLLDGLQTMGTH</sequence>
<name>A0A225VPE4_9STRA</name>
<evidence type="ECO:0000313" key="1">
    <source>
        <dbReference type="EMBL" id="OWZ07411.1"/>
    </source>
</evidence>
<dbReference type="AlphaFoldDB" id="A0A225VPE4"/>
<accession>A0A225VPE4</accession>
<reference evidence="2" key="1">
    <citation type="submission" date="2017-03" db="EMBL/GenBank/DDBJ databases">
        <title>Phytopthora megakarya and P. palmivora, two closely related causual agents of cacao black pod achieved similar genome size and gene model numbers by different mechanisms.</title>
        <authorList>
            <person name="Ali S."/>
            <person name="Shao J."/>
            <person name="Larry D.J."/>
            <person name="Kronmiller B."/>
            <person name="Shen D."/>
            <person name="Strem M.D."/>
            <person name="Melnick R.L."/>
            <person name="Guiltinan M.J."/>
            <person name="Tyler B.M."/>
            <person name="Meinhardt L.W."/>
            <person name="Bailey B.A."/>
        </authorList>
    </citation>
    <scope>NUCLEOTIDE SEQUENCE [LARGE SCALE GENOMIC DNA]</scope>
    <source>
        <strain evidence="2">zdho120</strain>
    </source>
</reference>
<proteinExistence type="predicted"/>
<dbReference type="Proteomes" id="UP000198211">
    <property type="component" value="Unassembled WGS sequence"/>
</dbReference>
<gene>
    <name evidence="1" type="ORF">PHMEG_00020199</name>
</gene>
<comment type="caution">
    <text evidence="1">The sequence shown here is derived from an EMBL/GenBank/DDBJ whole genome shotgun (WGS) entry which is preliminary data.</text>
</comment>